<evidence type="ECO:0000256" key="5">
    <source>
        <dbReference type="SAM" id="MobiDB-lite"/>
    </source>
</evidence>
<dbReference type="PANTHER" id="PTHR47972:SF64">
    <property type="entry name" value="KINESIN-LIKE PROTEIN KIN-14C"/>
    <property type="match status" value="1"/>
</dbReference>
<evidence type="ECO:0000256" key="3">
    <source>
        <dbReference type="PROSITE-ProRule" id="PRU00283"/>
    </source>
</evidence>
<keyword evidence="3" id="KW-0067">ATP-binding</keyword>
<keyword evidence="2 3" id="KW-0505">Motor protein</keyword>
<dbReference type="InterPro" id="IPR036961">
    <property type="entry name" value="Kinesin_motor_dom_sf"/>
</dbReference>
<dbReference type="InterPro" id="IPR036872">
    <property type="entry name" value="CH_dom_sf"/>
</dbReference>
<dbReference type="Proteomes" id="UP000251960">
    <property type="component" value="Chromosome 3"/>
</dbReference>
<dbReference type="SMART" id="SM00129">
    <property type="entry name" value="KISc"/>
    <property type="match status" value="1"/>
</dbReference>
<keyword evidence="6" id="KW-0812">Transmembrane</keyword>
<keyword evidence="3" id="KW-0547">Nucleotide-binding</keyword>
<dbReference type="SUPFAM" id="SSF52540">
    <property type="entry name" value="P-loop containing nucleoside triphosphate hydrolases"/>
    <property type="match status" value="1"/>
</dbReference>
<feature type="domain" description="Kinesin motor" evidence="7">
    <location>
        <begin position="513"/>
        <end position="607"/>
    </location>
</feature>
<evidence type="ECO:0000256" key="2">
    <source>
        <dbReference type="ARBA" id="ARBA00023175"/>
    </source>
</evidence>
<feature type="transmembrane region" description="Helical" evidence="6">
    <location>
        <begin position="1291"/>
        <end position="1313"/>
    </location>
</feature>
<dbReference type="GO" id="GO:0005524">
    <property type="term" value="F:ATP binding"/>
    <property type="evidence" value="ECO:0007669"/>
    <property type="project" value="UniProtKB-UniRule"/>
</dbReference>
<comment type="similarity">
    <text evidence="3">Belongs to the TRAFAC class myosin-kinesin ATPase superfamily. Kinesin family.</text>
</comment>
<evidence type="ECO:0000256" key="4">
    <source>
        <dbReference type="SAM" id="Coils"/>
    </source>
</evidence>
<dbReference type="Gene3D" id="1.10.418.10">
    <property type="entry name" value="Calponin-like domain"/>
    <property type="match status" value="1"/>
</dbReference>
<dbReference type="Pfam" id="PF16796">
    <property type="entry name" value="Microtub_bd"/>
    <property type="match status" value="1"/>
</dbReference>
<protein>
    <submittedName>
        <fullName evidence="8">Kinesin-like protein KIN-14C</fullName>
    </submittedName>
</protein>
<feature type="coiled-coil region" evidence="4">
    <location>
        <begin position="348"/>
        <end position="425"/>
    </location>
</feature>
<feature type="region of interest" description="Disordered" evidence="5">
    <location>
        <begin position="916"/>
        <end position="963"/>
    </location>
</feature>
<keyword evidence="4" id="KW-0175">Coiled coil</keyword>
<dbReference type="SUPFAM" id="SSF47576">
    <property type="entry name" value="Calponin-homology domain, CH-domain"/>
    <property type="match status" value="1"/>
</dbReference>
<dbReference type="GO" id="GO:0007018">
    <property type="term" value="P:microtubule-based movement"/>
    <property type="evidence" value="ECO:0007669"/>
    <property type="project" value="InterPro"/>
</dbReference>
<dbReference type="GO" id="GO:0003777">
    <property type="term" value="F:microtubule motor activity"/>
    <property type="evidence" value="ECO:0007669"/>
    <property type="project" value="InterPro"/>
</dbReference>
<dbReference type="Pfam" id="PF00225">
    <property type="entry name" value="Kinesin"/>
    <property type="match status" value="1"/>
</dbReference>
<evidence type="ECO:0000313" key="8">
    <source>
        <dbReference type="EMBL" id="PWZ29962.1"/>
    </source>
</evidence>
<dbReference type="InterPro" id="IPR027417">
    <property type="entry name" value="P-loop_NTPase"/>
</dbReference>
<evidence type="ECO:0000259" key="7">
    <source>
        <dbReference type="PROSITE" id="PS50067"/>
    </source>
</evidence>
<dbReference type="ExpressionAtlas" id="A0A3L6F9Q2">
    <property type="expression patterns" value="baseline and differential"/>
</dbReference>
<accession>A0A3L6F9Q2</accession>
<name>A0A3L6F9Q2_MAIZE</name>
<reference evidence="8" key="1">
    <citation type="journal article" date="2018" name="Nat. Genet.">
        <title>Extensive intraspecific gene order and gene structural variations between Mo17 and other maize genomes.</title>
        <authorList>
            <person name="Sun S."/>
            <person name="Zhou Y."/>
            <person name="Chen J."/>
            <person name="Shi J."/>
            <person name="Zhao H."/>
            <person name="Zhao H."/>
            <person name="Song W."/>
            <person name="Zhang M."/>
            <person name="Cui Y."/>
            <person name="Dong X."/>
            <person name="Liu H."/>
            <person name="Ma X."/>
            <person name="Jiao Y."/>
            <person name="Wang B."/>
            <person name="Wei X."/>
            <person name="Stein J.C."/>
            <person name="Glaubitz J.C."/>
            <person name="Lu F."/>
            <person name="Yu G."/>
            <person name="Liang C."/>
            <person name="Fengler K."/>
            <person name="Li B."/>
            <person name="Rafalski A."/>
            <person name="Schnable P.S."/>
            <person name="Ware D.H."/>
            <person name="Buckler E.S."/>
            <person name="Lai J."/>
        </authorList>
    </citation>
    <scope>NUCLEOTIDE SEQUENCE [LARGE SCALE GENOMIC DNA]</scope>
    <source>
        <tissue evidence="8">Seedling</tissue>
    </source>
</reference>
<feature type="compositionally biased region" description="Basic and acidic residues" evidence="5">
    <location>
        <begin position="916"/>
        <end position="933"/>
    </location>
</feature>
<dbReference type="InterPro" id="IPR001752">
    <property type="entry name" value="Kinesin_motor_dom"/>
</dbReference>
<sequence>MGQGHVDGFLADEELREYLIDGTGLCYIAEKLMPGIQEEMWGGNASDQRSNVKKFLYFVAEMGLPGFSVKDLEEVRILYKVHKSFTPYVMDSEFSLKVCAISQRKGSVASVVECLLALKDNVTTGLRQNITNNAAKTPLRRKLELEESDEPVISVMTPGRRSGEERWKGHWDSKSQQRSILHSGQKVHDAFQLKRASYTDLPPAKVSEMMHPRSIDVTSLASHHIIAFLPLVCAPLLITIFSQNAPTQSLLRVVNGILDESIERKRGEIPHRVVYLLRNVVQEIEHRIAIQADHIRNQNSIIKTREDKYRSKIKALETLVNGTNEENEMTVNRLELVEVEKSKLDEKRKLGEQDMVRLTQEKENAENTIVSLQQEIQILSRMHEQYRERKETEARQMEEHLSIRLKEAELLLMQSKKKAEEIESASQLKSQLWSRKANIFWSFMDNQKMSIKDIRISSQSIKQEMFALQMKWRDEISNIGHDLKGLVDAADNYHKVLAENQKLFNEVQELKGNIRVYCRVRPFLPGQDGKTTVIDYIGENGDILITNPFKQGKDACRMFKFNKVFNTHASQVEVFSDIQPLIRSVLDGFNVCIFAYGQTGSGKTYTMPNGLVVPDASLHPVKSTLDVLELMEIGQTNRAVGSTALNERSSRSHSILTVHVRGVDLKNGSTSRGCLHLIDLAGSERVERSEAIGDRLKEAQYINKSLSALGDVIFALAQKNAHVPYRNSKLTQVLQSSLGGQAKTLMFVQINPDTESYSETISTLKFAERVSGVELGAARSNKEAKDIKELLEQVSYLKDTISRKDMEIDQLLKDKAKSPSSSTDINDSSQQIRRLSGKRFMFQRQKLISLEIILWNRVFCRWCFRGDSRTNAEGPIKDRQAVSHKEWAACKLEAKTKGVCPETVRSHDIYRKPGDRRRIFSETPEEARPRELPAPEFRAPPPSPVTGVLTGSSSSGSSGYGECQDDDDIGRFLRCSARVPVLRLPEGPRPGPRRNKNKTAAAWAPPVVDMRLLDPVPSGDGGSAVEAMRAAAVAFGCFQVLGHGVHASLLSAASRAAKSRRSPALETEGMRAGDEDELWWLRGEGDQEMAGTQPLRNGPDQFRYGLSMSVEKLRNKADDLFTQLEQASTKLLHALALQHASSAAAEPLAKAEANGSLLCIRKHRRGGGSACASGPISQDDVLRMLVRSSRCSRALALHLCPGASAFHVFSRRGWSRFSPLDGALVVTVGDQLQCGLYKSVSGKPAYNSDLQGDSSDAIAAEFFLSCSSAAAAKEAPPNMDMDAMKTVPLNLQIMVAACLVLVYYVFLSCSYAIW</sequence>
<dbReference type="FunFam" id="3.40.850.10:FF:000178">
    <property type="entry name" value="Kinesin-related protein3"/>
    <property type="match status" value="1"/>
</dbReference>
<dbReference type="InterPro" id="IPR031852">
    <property type="entry name" value="Vik1/Cik1_MT-bd"/>
</dbReference>
<keyword evidence="1" id="KW-0493">Microtubule</keyword>
<comment type="caution">
    <text evidence="8">The sequence shown here is derived from an EMBL/GenBank/DDBJ whole genome shotgun (WGS) entry which is preliminary data.</text>
</comment>
<dbReference type="SUPFAM" id="SSF51197">
    <property type="entry name" value="Clavaminate synthase-like"/>
    <property type="match status" value="1"/>
</dbReference>
<dbReference type="GO" id="GO:0008017">
    <property type="term" value="F:microtubule binding"/>
    <property type="evidence" value="ECO:0007669"/>
    <property type="project" value="InterPro"/>
</dbReference>
<dbReference type="PRINTS" id="PR00380">
    <property type="entry name" value="KINESINHEAVY"/>
</dbReference>
<dbReference type="InterPro" id="IPR027640">
    <property type="entry name" value="Kinesin-like_fam"/>
</dbReference>
<dbReference type="InterPro" id="IPR027443">
    <property type="entry name" value="IPNS-like_sf"/>
</dbReference>
<keyword evidence="6" id="KW-1133">Transmembrane helix</keyword>
<organism evidence="8">
    <name type="scientific">Zea mays</name>
    <name type="common">Maize</name>
    <dbReference type="NCBI Taxonomy" id="4577"/>
    <lineage>
        <taxon>Eukaryota</taxon>
        <taxon>Viridiplantae</taxon>
        <taxon>Streptophyta</taxon>
        <taxon>Embryophyta</taxon>
        <taxon>Tracheophyta</taxon>
        <taxon>Spermatophyta</taxon>
        <taxon>Magnoliopsida</taxon>
        <taxon>Liliopsida</taxon>
        <taxon>Poales</taxon>
        <taxon>Poaceae</taxon>
        <taxon>PACMAD clade</taxon>
        <taxon>Panicoideae</taxon>
        <taxon>Andropogonodae</taxon>
        <taxon>Andropogoneae</taxon>
        <taxon>Tripsacinae</taxon>
        <taxon>Zea</taxon>
    </lineage>
</organism>
<dbReference type="PANTHER" id="PTHR47972">
    <property type="entry name" value="KINESIN-LIKE PROTEIN KLP-3"/>
    <property type="match status" value="1"/>
</dbReference>
<comment type="caution">
    <text evidence="3">Lacks conserved residue(s) required for the propagation of feature annotation.</text>
</comment>
<gene>
    <name evidence="8" type="primary">KIN14C</name>
    <name evidence="8" type="ORF">Zm00014a_027580</name>
</gene>
<dbReference type="GO" id="GO:0005874">
    <property type="term" value="C:microtubule"/>
    <property type="evidence" value="ECO:0007669"/>
    <property type="project" value="UniProtKB-KW"/>
</dbReference>
<feature type="binding site" evidence="3">
    <location>
        <begin position="597"/>
        <end position="604"/>
    </location>
    <ligand>
        <name>ATP</name>
        <dbReference type="ChEBI" id="CHEBI:30616"/>
    </ligand>
</feature>
<proteinExistence type="inferred from homology"/>
<dbReference type="PROSITE" id="PS50067">
    <property type="entry name" value="KINESIN_MOTOR_2"/>
    <property type="match status" value="2"/>
</dbReference>
<dbReference type="EMBL" id="NCVQ01000004">
    <property type="protein sequence ID" value="PWZ29962.1"/>
    <property type="molecule type" value="Genomic_DNA"/>
</dbReference>
<dbReference type="Gene3D" id="3.40.850.10">
    <property type="entry name" value="Kinesin motor domain"/>
    <property type="match status" value="2"/>
</dbReference>
<dbReference type="Gene3D" id="2.60.120.330">
    <property type="entry name" value="B-lactam Antibiotic, Isopenicillin N Synthase, Chain"/>
    <property type="match status" value="1"/>
</dbReference>
<evidence type="ECO:0000256" key="1">
    <source>
        <dbReference type="ARBA" id="ARBA00022701"/>
    </source>
</evidence>
<keyword evidence="6" id="KW-0472">Membrane</keyword>
<evidence type="ECO:0000256" key="6">
    <source>
        <dbReference type="SAM" id="Phobius"/>
    </source>
</evidence>
<feature type="domain" description="Kinesin motor" evidence="7">
    <location>
        <begin position="610"/>
        <end position="773"/>
    </location>
</feature>